<dbReference type="GO" id="GO:0022857">
    <property type="term" value="F:transmembrane transporter activity"/>
    <property type="evidence" value="ECO:0007669"/>
    <property type="project" value="InterPro"/>
</dbReference>
<keyword evidence="7 12" id="KW-0812">Transmembrane</keyword>
<evidence type="ECO:0000256" key="2">
    <source>
        <dbReference type="ARBA" id="ARBA00004141"/>
    </source>
</evidence>
<dbReference type="InterPro" id="IPR003661">
    <property type="entry name" value="HisK_dim/P_dom"/>
</dbReference>
<reference evidence="16" key="1">
    <citation type="submission" date="2022-10" db="EMBL/GenBank/DDBJ databases">
        <title>Culturing micro-colonial fungi from biological soil crusts in the Mojave desert and describing Neophaeococcomyces mojavensis, and introducing the new genera and species Taxawa tesnikishii.</title>
        <authorList>
            <person name="Kurbessoian T."/>
            <person name="Stajich J.E."/>
        </authorList>
    </citation>
    <scope>NUCLEOTIDE SEQUENCE</scope>
    <source>
        <strain evidence="16">TK_35</strain>
    </source>
</reference>
<evidence type="ECO:0000256" key="10">
    <source>
        <dbReference type="ARBA" id="ARBA00023136"/>
    </source>
</evidence>
<dbReference type="InterPro" id="IPR036097">
    <property type="entry name" value="HisK_dim/P_sf"/>
</dbReference>
<keyword evidence="8" id="KW-0418">Kinase</keyword>
<keyword evidence="10 12" id="KW-0472">Membrane</keyword>
<evidence type="ECO:0000256" key="9">
    <source>
        <dbReference type="ARBA" id="ARBA00022989"/>
    </source>
</evidence>
<keyword evidence="9 12" id="KW-1133">Transmembrane helix</keyword>
<dbReference type="Gene3D" id="3.30.450.20">
    <property type="entry name" value="PAS domain"/>
    <property type="match status" value="1"/>
</dbReference>
<dbReference type="SUPFAM" id="SSF52172">
    <property type="entry name" value="CheY-like"/>
    <property type="match status" value="1"/>
</dbReference>
<dbReference type="EC" id="2.7.13.3" evidence="4"/>
<gene>
    <name evidence="16" type="ORF">H2204_014775</name>
</gene>
<dbReference type="AlphaFoldDB" id="A0AA38XHM9"/>
<accession>A0AA38XHM9</accession>
<sequence length="1171" mass="128933">MGPYTRPRVAYTAGSFDGNTRLVSSWILLLVSVAYAALLFGVAWWGDRRPMYPDRPWLRPVVYSLALAVYCSSWTFYGAVGTAVRNGVGYLPIYIGPLLLLLFGWRIIERLALIARSQNVVSIADFISSRFGRSRRLAALVAIIALIGIIPYLALQYKAVAMSLQVLTGNTGPTGFFSDPALYVALLMALFATLFGTRQVDATEHHHGMMLAIALESVIKLVAMVAVGVFAYVWLSDRNEAVVESVHTLFTGLPPVGFLSQTLLSFLAIICLPRQFHVAVVECGDVRDVRRARWMFGGYLVLISAMVLPIATAGVSLFGTGSGVADDSMVLALPLAEGRNALALIAYIGGFSAATGMVIVSSIALATMVSNDLVMPVLLRRSGDHQEAADVASRVLWIRRLAILLLALMAYSYYRSSSNDSTLASYGLMAFAAVAQFAPGLIGGLYWRGASRRGVETGMLLGFATWLYTLLLPAMTMAGWMDAGWVQHGPFGIDWLRPQQLFGMTGWDPLTHGTFWSLLVNAATMMLVSARWRPGVDERLRAAPFLDPYAERPSVAGGWPGHVHVGDLLALASRVVGERHARRSFFEQAQSLGRELQSSAPADRPWVQFTERLLAASIGAASARLLLTSLLRGSGMDLGEVVAVLDEAGQELRFNREILSTTLENISAGVSVVDPDMRLTAWNRRYQDMFGYPDGMLYVGRPVADLIRYNAERGELGEGDIEVQINRRIGYMRAGSPHVFERTRSDGKVIEMRGQALPGGGYVTSYNDITDYKHAERALLEANETLEQRVAERSHVAEVAQQSKTRFLAAISHDVLQPLNAARLFASALRDSDHVSDEQRHLAERVDASLRAAEELLDGLLDVSRLDAGGLHPVIGEFDVSALMRELAAQYTPVAAGRGLRLDLFARTTWVRSDRRLLRRVLQNFLANALRYTRQGRIVLAVRQRGDEVELQVWDTGPGIPEHHMRQIFDEFHRYQQPFDWGEQGLGLGLSICQRISRLLDHRLNARSRVGSGSMFSIILPRVAPLPGYTEAVTLASTAPPVRSDSLAGLRVLCVDNDEEILDGMRALLGRWQVQVITASTVDQALQKIAERPQVMLVDYHLHDRMDGLDALVALREAAGYPLPGALLTADGRDELKRMARERGYRLLTKPIKPASLRAFLGALRDTRNND</sequence>
<dbReference type="SMART" id="SM00091">
    <property type="entry name" value="PAS"/>
    <property type="match status" value="1"/>
</dbReference>
<evidence type="ECO:0000256" key="6">
    <source>
        <dbReference type="ARBA" id="ARBA00022679"/>
    </source>
</evidence>
<dbReference type="PROSITE" id="PS50109">
    <property type="entry name" value="HIS_KIN"/>
    <property type="match status" value="1"/>
</dbReference>
<dbReference type="GO" id="GO:0009927">
    <property type="term" value="F:histidine phosphotransfer kinase activity"/>
    <property type="evidence" value="ECO:0007669"/>
    <property type="project" value="TreeGrafter"/>
</dbReference>
<dbReference type="FunFam" id="3.30.565.10:FF:000049">
    <property type="entry name" value="Two-component sensor histidine kinase"/>
    <property type="match status" value="1"/>
</dbReference>
<keyword evidence="6" id="KW-0808">Transferase</keyword>
<feature type="transmembrane region" description="Helical" evidence="12">
    <location>
        <begin position="89"/>
        <end position="108"/>
    </location>
</feature>
<dbReference type="NCBIfam" id="NF041832">
    <property type="entry name" value="near_NosP_CTERM"/>
    <property type="match status" value="1"/>
</dbReference>
<dbReference type="CDD" id="cd00156">
    <property type="entry name" value="REC"/>
    <property type="match status" value="1"/>
</dbReference>
<dbReference type="PANTHER" id="PTHR43047">
    <property type="entry name" value="TWO-COMPONENT HISTIDINE PROTEIN KINASE"/>
    <property type="match status" value="1"/>
</dbReference>
<keyword evidence="5 11" id="KW-0597">Phosphoprotein</keyword>
<dbReference type="Gene3D" id="1.10.287.130">
    <property type="match status" value="1"/>
</dbReference>
<dbReference type="Pfam" id="PF00512">
    <property type="entry name" value="HisKA"/>
    <property type="match status" value="1"/>
</dbReference>
<dbReference type="CDD" id="cd00082">
    <property type="entry name" value="HisKA"/>
    <property type="match status" value="1"/>
</dbReference>
<evidence type="ECO:0000256" key="12">
    <source>
        <dbReference type="SAM" id="Phobius"/>
    </source>
</evidence>
<dbReference type="SMART" id="SM00388">
    <property type="entry name" value="HisKA"/>
    <property type="match status" value="1"/>
</dbReference>
<dbReference type="CDD" id="cd00075">
    <property type="entry name" value="HATPase"/>
    <property type="match status" value="1"/>
</dbReference>
<dbReference type="InterPro" id="IPR003594">
    <property type="entry name" value="HATPase_dom"/>
</dbReference>
<dbReference type="Pfam" id="PF02518">
    <property type="entry name" value="HATPase_c"/>
    <property type="match status" value="1"/>
</dbReference>
<comment type="caution">
    <text evidence="16">The sequence shown here is derived from an EMBL/GenBank/DDBJ whole genome shotgun (WGS) entry which is preliminary data.</text>
</comment>
<dbReference type="InterPro" id="IPR036890">
    <property type="entry name" value="HATPase_C_sf"/>
</dbReference>
<evidence type="ECO:0000259" key="13">
    <source>
        <dbReference type="PROSITE" id="PS50109"/>
    </source>
</evidence>
<evidence type="ECO:0000256" key="7">
    <source>
        <dbReference type="ARBA" id="ARBA00022692"/>
    </source>
</evidence>
<comment type="subcellular location">
    <subcellularLocation>
        <location evidence="2">Membrane</location>
        <topology evidence="2">Multi-pass membrane protein</topology>
    </subcellularLocation>
</comment>
<dbReference type="InterPro" id="IPR038377">
    <property type="entry name" value="Na/Glc_symporter_sf"/>
</dbReference>
<dbReference type="InterPro" id="IPR001734">
    <property type="entry name" value="Na/solute_symporter"/>
</dbReference>
<dbReference type="PROSITE" id="PS50112">
    <property type="entry name" value="PAS"/>
    <property type="match status" value="1"/>
</dbReference>
<dbReference type="PRINTS" id="PR00344">
    <property type="entry name" value="BCTRLSENSOR"/>
</dbReference>
<comment type="similarity">
    <text evidence="3">Belongs to the sodium:solute symporter (SSF) (TC 2.A.21) family.</text>
</comment>
<protein>
    <recommendedName>
        <fullName evidence="4">histidine kinase</fullName>
        <ecNumber evidence="4">2.7.13.3</ecNumber>
    </recommendedName>
</protein>
<dbReference type="FunFam" id="1.10.287.130:FF:000072">
    <property type="entry name" value="Hybrid sensor histidine kinase/response regulator"/>
    <property type="match status" value="1"/>
</dbReference>
<feature type="transmembrane region" description="Helical" evidence="12">
    <location>
        <begin position="26"/>
        <end position="45"/>
    </location>
</feature>
<evidence type="ECO:0000259" key="15">
    <source>
        <dbReference type="PROSITE" id="PS50112"/>
    </source>
</evidence>
<dbReference type="CDD" id="cd10322">
    <property type="entry name" value="SLC5sbd"/>
    <property type="match status" value="1"/>
</dbReference>
<feature type="modified residue" description="4-aspartylphosphate" evidence="11">
    <location>
        <position position="1099"/>
    </location>
</feature>
<feature type="domain" description="PAS" evidence="15">
    <location>
        <begin position="655"/>
        <end position="692"/>
    </location>
</feature>
<dbReference type="Gene3D" id="3.40.50.2300">
    <property type="match status" value="1"/>
</dbReference>
<dbReference type="PANTHER" id="PTHR43047:SF9">
    <property type="entry name" value="HISTIDINE KINASE"/>
    <property type="match status" value="1"/>
</dbReference>
<feature type="transmembrane region" description="Helical" evidence="12">
    <location>
        <begin position="395"/>
        <end position="414"/>
    </location>
</feature>
<evidence type="ECO:0000256" key="4">
    <source>
        <dbReference type="ARBA" id="ARBA00012438"/>
    </source>
</evidence>
<evidence type="ECO:0000259" key="14">
    <source>
        <dbReference type="PROSITE" id="PS50110"/>
    </source>
</evidence>
<dbReference type="SUPFAM" id="SSF55874">
    <property type="entry name" value="ATPase domain of HSP90 chaperone/DNA topoisomerase II/histidine kinase"/>
    <property type="match status" value="1"/>
</dbReference>
<dbReference type="InterPro" id="IPR001789">
    <property type="entry name" value="Sig_transdc_resp-reg_receiver"/>
</dbReference>
<evidence type="ECO:0000256" key="8">
    <source>
        <dbReference type="ARBA" id="ARBA00022777"/>
    </source>
</evidence>
<feature type="domain" description="Response regulatory" evidence="14">
    <location>
        <begin position="1051"/>
        <end position="1165"/>
    </location>
</feature>
<dbReference type="PROSITE" id="PS50283">
    <property type="entry name" value="NA_SOLUT_SYMP_3"/>
    <property type="match status" value="1"/>
</dbReference>
<dbReference type="SUPFAM" id="SSF55785">
    <property type="entry name" value="PYP-like sensor domain (PAS domain)"/>
    <property type="match status" value="1"/>
</dbReference>
<dbReference type="FunFam" id="3.40.50.2300:FF:000396">
    <property type="entry name" value="Hybrid sensor histidine kinase/response regulator"/>
    <property type="match status" value="1"/>
</dbReference>
<feature type="domain" description="Histidine kinase" evidence="13">
    <location>
        <begin position="810"/>
        <end position="1024"/>
    </location>
</feature>
<dbReference type="GO" id="GO:0000155">
    <property type="term" value="F:phosphorelay sensor kinase activity"/>
    <property type="evidence" value="ECO:0007669"/>
    <property type="project" value="InterPro"/>
</dbReference>
<organism evidence="16">
    <name type="scientific">Knufia peltigerae</name>
    <dbReference type="NCBI Taxonomy" id="1002370"/>
    <lineage>
        <taxon>Eukaryota</taxon>
        <taxon>Fungi</taxon>
        <taxon>Dikarya</taxon>
        <taxon>Ascomycota</taxon>
        <taxon>Pezizomycotina</taxon>
        <taxon>Eurotiomycetes</taxon>
        <taxon>Chaetothyriomycetidae</taxon>
        <taxon>Chaetothyriales</taxon>
        <taxon>Trichomeriaceae</taxon>
        <taxon>Knufia</taxon>
    </lineage>
</organism>
<dbReference type="InterPro" id="IPR005467">
    <property type="entry name" value="His_kinase_dom"/>
</dbReference>
<dbReference type="Pfam" id="PF00072">
    <property type="entry name" value="Response_reg"/>
    <property type="match status" value="1"/>
</dbReference>
<evidence type="ECO:0000256" key="11">
    <source>
        <dbReference type="PROSITE-ProRule" id="PRU00169"/>
    </source>
</evidence>
<dbReference type="InterPro" id="IPR035965">
    <property type="entry name" value="PAS-like_dom_sf"/>
</dbReference>
<dbReference type="EMBL" id="JAPDRN010000201">
    <property type="protein sequence ID" value="KAJ9613658.1"/>
    <property type="molecule type" value="Genomic_DNA"/>
</dbReference>
<name>A0AA38XHM9_9EURO</name>
<evidence type="ECO:0000256" key="1">
    <source>
        <dbReference type="ARBA" id="ARBA00000085"/>
    </source>
</evidence>
<dbReference type="GO" id="GO:0005886">
    <property type="term" value="C:plasma membrane"/>
    <property type="evidence" value="ECO:0007669"/>
    <property type="project" value="TreeGrafter"/>
</dbReference>
<feature type="transmembrane region" description="Helical" evidence="12">
    <location>
        <begin position="459"/>
        <end position="481"/>
    </location>
</feature>
<dbReference type="SMART" id="SM00387">
    <property type="entry name" value="HATPase_c"/>
    <property type="match status" value="1"/>
</dbReference>
<feature type="transmembrane region" description="Helical" evidence="12">
    <location>
        <begin position="255"/>
        <end position="273"/>
    </location>
</feature>
<dbReference type="SUPFAM" id="SSF47384">
    <property type="entry name" value="Homodimeric domain of signal transducing histidine kinase"/>
    <property type="match status" value="1"/>
</dbReference>
<dbReference type="Gene3D" id="1.20.1730.10">
    <property type="entry name" value="Sodium/glucose cotransporter"/>
    <property type="match status" value="1"/>
</dbReference>
<feature type="transmembrane region" description="Helical" evidence="12">
    <location>
        <begin position="341"/>
        <end position="374"/>
    </location>
</feature>
<evidence type="ECO:0000256" key="3">
    <source>
        <dbReference type="ARBA" id="ARBA00006434"/>
    </source>
</evidence>
<comment type="catalytic activity">
    <reaction evidence="1">
        <text>ATP + protein L-histidine = ADP + protein N-phospho-L-histidine.</text>
        <dbReference type="EC" id="2.7.13.3"/>
    </reaction>
</comment>
<dbReference type="Pfam" id="PF12860">
    <property type="entry name" value="PAS_7"/>
    <property type="match status" value="1"/>
</dbReference>
<evidence type="ECO:0000313" key="16">
    <source>
        <dbReference type="EMBL" id="KAJ9613658.1"/>
    </source>
</evidence>
<feature type="transmembrane region" description="Helical" evidence="12">
    <location>
        <begin position="175"/>
        <end position="197"/>
    </location>
</feature>
<dbReference type="PROSITE" id="PS50110">
    <property type="entry name" value="RESPONSE_REGULATORY"/>
    <property type="match status" value="1"/>
</dbReference>
<dbReference type="NCBIfam" id="TIGR00229">
    <property type="entry name" value="sensory_box"/>
    <property type="match status" value="1"/>
</dbReference>
<feature type="transmembrane region" description="Helical" evidence="12">
    <location>
        <begin position="294"/>
        <end position="321"/>
    </location>
</feature>
<dbReference type="CDD" id="cd00130">
    <property type="entry name" value="PAS"/>
    <property type="match status" value="1"/>
</dbReference>
<dbReference type="InterPro" id="IPR011006">
    <property type="entry name" value="CheY-like_superfamily"/>
</dbReference>
<proteinExistence type="inferred from homology"/>
<dbReference type="SMART" id="SM00448">
    <property type="entry name" value="REC"/>
    <property type="match status" value="1"/>
</dbReference>
<dbReference type="Gene3D" id="3.30.565.10">
    <property type="entry name" value="Histidine kinase-like ATPase, C-terminal domain"/>
    <property type="match status" value="1"/>
</dbReference>
<dbReference type="InterPro" id="IPR000014">
    <property type="entry name" value="PAS"/>
</dbReference>
<dbReference type="InterPro" id="IPR004358">
    <property type="entry name" value="Sig_transdc_His_kin-like_C"/>
</dbReference>
<feature type="transmembrane region" description="Helical" evidence="12">
    <location>
        <begin position="137"/>
        <end position="155"/>
    </location>
</feature>
<feature type="transmembrane region" description="Helical" evidence="12">
    <location>
        <begin position="57"/>
        <end position="77"/>
    </location>
</feature>
<feature type="transmembrane region" description="Helical" evidence="12">
    <location>
        <begin position="426"/>
        <end position="447"/>
    </location>
</feature>
<feature type="transmembrane region" description="Helical" evidence="12">
    <location>
        <begin position="209"/>
        <end position="235"/>
    </location>
</feature>
<evidence type="ECO:0000256" key="5">
    <source>
        <dbReference type="ARBA" id="ARBA00022553"/>
    </source>
</evidence>